<feature type="transmembrane region" description="Helical" evidence="7">
    <location>
        <begin position="21"/>
        <end position="44"/>
    </location>
</feature>
<feature type="transmembrane region" description="Helical" evidence="7">
    <location>
        <begin position="83"/>
        <end position="102"/>
    </location>
</feature>
<dbReference type="InterPro" id="IPR050171">
    <property type="entry name" value="MFS_Transporters"/>
</dbReference>
<keyword evidence="3" id="KW-1003">Cell membrane</keyword>
<proteinExistence type="predicted"/>
<accession>A0A0F9MSK1</accession>
<dbReference type="PANTHER" id="PTHR23517:SF3">
    <property type="entry name" value="INTEGRAL MEMBRANE TRANSPORT PROTEIN"/>
    <property type="match status" value="1"/>
</dbReference>
<dbReference type="SUPFAM" id="SSF103473">
    <property type="entry name" value="MFS general substrate transporter"/>
    <property type="match status" value="1"/>
</dbReference>
<evidence type="ECO:0000256" key="4">
    <source>
        <dbReference type="ARBA" id="ARBA00022692"/>
    </source>
</evidence>
<evidence type="ECO:0000259" key="8">
    <source>
        <dbReference type="PROSITE" id="PS50850"/>
    </source>
</evidence>
<dbReference type="GO" id="GO:0005886">
    <property type="term" value="C:plasma membrane"/>
    <property type="evidence" value="ECO:0007669"/>
    <property type="project" value="UniProtKB-SubCell"/>
</dbReference>
<dbReference type="Gene3D" id="1.20.1250.20">
    <property type="entry name" value="MFS general substrate transporter like domains"/>
    <property type="match status" value="1"/>
</dbReference>
<dbReference type="EMBL" id="LAZR01009510">
    <property type="protein sequence ID" value="KKM72222.1"/>
    <property type="molecule type" value="Genomic_DNA"/>
</dbReference>
<feature type="transmembrane region" description="Helical" evidence="7">
    <location>
        <begin position="108"/>
        <end position="132"/>
    </location>
</feature>
<evidence type="ECO:0000313" key="9">
    <source>
        <dbReference type="EMBL" id="KKM72222.1"/>
    </source>
</evidence>
<organism evidence="9">
    <name type="scientific">marine sediment metagenome</name>
    <dbReference type="NCBI Taxonomy" id="412755"/>
    <lineage>
        <taxon>unclassified sequences</taxon>
        <taxon>metagenomes</taxon>
        <taxon>ecological metagenomes</taxon>
    </lineage>
</organism>
<dbReference type="GO" id="GO:0022857">
    <property type="term" value="F:transmembrane transporter activity"/>
    <property type="evidence" value="ECO:0007669"/>
    <property type="project" value="InterPro"/>
</dbReference>
<comment type="caution">
    <text evidence="9">The sequence shown here is derived from an EMBL/GenBank/DDBJ whole genome shotgun (WGS) entry which is preliminary data.</text>
</comment>
<feature type="transmembrane region" description="Helical" evidence="7">
    <location>
        <begin position="218"/>
        <end position="240"/>
    </location>
</feature>
<dbReference type="Pfam" id="PF07690">
    <property type="entry name" value="MFS_1"/>
    <property type="match status" value="1"/>
</dbReference>
<feature type="transmembrane region" description="Helical" evidence="7">
    <location>
        <begin position="346"/>
        <end position="366"/>
    </location>
</feature>
<feature type="transmembrane region" description="Helical" evidence="7">
    <location>
        <begin position="144"/>
        <end position="162"/>
    </location>
</feature>
<name>A0A0F9MSK1_9ZZZZ</name>
<feature type="transmembrane region" description="Helical" evidence="7">
    <location>
        <begin position="50"/>
        <end position="71"/>
    </location>
</feature>
<feature type="domain" description="Major facilitator superfamily (MFS) profile" evidence="8">
    <location>
        <begin position="19"/>
        <end position="401"/>
    </location>
</feature>
<keyword evidence="4 7" id="KW-0812">Transmembrane</keyword>
<dbReference type="PROSITE" id="PS50850">
    <property type="entry name" value="MFS"/>
    <property type="match status" value="1"/>
</dbReference>
<feature type="transmembrane region" description="Helical" evidence="7">
    <location>
        <begin position="285"/>
        <end position="305"/>
    </location>
</feature>
<evidence type="ECO:0000256" key="5">
    <source>
        <dbReference type="ARBA" id="ARBA00022989"/>
    </source>
</evidence>
<feature type="transmembrane region" description="Helical" evidence="7">
    <location>
        <begin position="372"/>
        <end position="397"/>
    </location>
</feature>
<dbReference type="InterPro" id="IPR036259">
    <property type="entry name" value="MFS_trans_sf"/>
</dbReference>
<evidence type="ECO:0000256" key="7">
    <source>
        <dbReference type="SAM" id="Phobius"/>
    </source>
</evidence>
<evidence type="ECO:0000256" key="2">
    <source>
        <dbReference type="ARBA" id="ARBA00022448"/>
    </source>
</evidence>
<gene>
    <name evidence="9" type="ORF">LCGC14_1422660</name>
</gene>
<evidence type="ECO:0000256" key="1">
    <source>
        <dbReference type="ARBA" id="ARBA00004651"/>
    </source>
</evidence>
<sequence length="409" mass="43999">MSISSHKSTNENQQSSKFLEFIIYLLFLFGPLTGNIIMVLFQVLSDEFTVLPNAILIAIPAFMFPFAITQLFSGAISDIKGRFPVLIIGLILFGVAMLLAALSTSLVMFSIANILGGIGFGLINPVLIALITDITSPSNIPKKMGFLGASANLGVGLGPLIASQMIKIGWRSIYIVFVIIVVIGLTFFITTKRPPQKIPDNPGLKILFSQLSKELRRFVVVLMVFSAFLISHTYLAITIWTSKELSATGSESLIGVVLGIAGIGAAITGVLAGNIIKKRGIRYPLVFGIILLFLSLGILIVIGDITKTEVFFTLAISWILSGLAGGILFPSIMYYSQVLSPERRGVLAGLVTAGYFTGIALVPTTLAPISDMFGITGVYTLILGISFLFTLILILLYKLAKRIIIEEGV</sequence>
<keyword evidence="6 7" id="KW-0472">Membrane</keyword>
<dbReference type="PANTHER" id="PTHR23517">
    <property type="entry name" value="RESISTANCE PROTEIN MDTM, PUTATIVE-RELATED-RELATED"/>
    <property type="match status" value="1"/>
</dbReference>
<comment type="subcellular location">
    <subcellularLocation>
        <location evidence="1">Cell membrane</location>
        <topology evidence="1">Multi-pass membrane protein</topology>
    </subcellularLocation>
</comment>
<keyword evidence="2" id="KW-0813">Transport</keyword>
<dbReference type="InterPro" id="IPR020846">
    <property type="entry name" value="MFS_dom"/>
</dbReference>
<reference evidence="9" key="1">
    <citation type="journal article" date="2015" name="Nature">
        <title>Complex archaea that bridge the gap between prokaryotes and eukaryotes.</title>
        <authorList>
            <person name="Spang A."/>
            <person name="Saw J.H."/>
            <person name="Jorgensen S.L."/>
            <person name="Zaremba-Niedzwiedzka K."/>
            <person name="Martijn J."/>
            <person name="Lind A.E."/>
            <person name="van Eijk R."/>
            <person name="Schleper C."/>
            <person name="Guy L."/>
            <person name="Ettema T.J."/>
        </authorList>
    </citation>
    <scope>NUCLEOTIDE SEQUENCE</scope>
</reference>
<keyword evidence="5 7" id="KW-1133">Transmembrane helix</keyword>
<evidence type="ECO:0000256" key="3">
    <source>
        <dbReference type="ARBA" id="ARBA00022475"/>
    </source>
</evidence>
<dbReference type="InterPro" id="IPR011701">
    <property type="entry name" value="MFS"/>
</dbReference>
<dbReference type="AlphaFoldDB" id="A0A0F9MSK1"/>
<feature type="transmembrane region" description="Helical" evidence="7">
    <location>
        <begin position="252"/>
        <end position="273"/>
    </location>
</feature>
<evidence type="ECO:0000256" key="6">
    <source>
        <dbReference type="ARBA" id="ARBA00023136"/>
    </source>
</evidence>
<protein>
    <recommendedName>
        <fullName evidence="8">Major facilitator superfamily (MFS) profile domain-containing protein</fullName>
    </recommendedName>
</protein>
<feature type="transmembrane region" description="Helical" evidence="7">
    <location>
        <begin position="168"/>
        <end position="189"/>
    </location>
</feature>
<feature type="transmembrane region" description="Helical" evidence="7">
    <location>
        <begin position="311"/>
        <end position="334"/>
    </location>
</feature>